<keyword evidence="4" id="KW-1003">Cell membrane</keyword>
<keyword evidence="11 14" id="KW-0739">Sodium transport</keyword>
<feature type="transmembrane region" description="Helical" evidence="14">
    <location>
        <begin position="369"/>
        <end position="388"/>
    </location>
</feature>
<keyword evidence="3 14" id="KW-0813">Transport</keyword>
<feature type="transmembrane region" description="Helical" evidence="14">
    <location>
        <begin position="199"/>
        <end position="220"/>
    </location>
</feature>
<name>A0A4V3RZ52_9PROT</name>
<evidence type="ECO:0000256" key="6">
    <source>
        <dbReference type="ARBA" id="ARBA00022847"/>
    </source>
</evidence>
<feature type="transmembrane region" description="Helical" evidence="14">
    <location>
        <begin position="400"/>
        <end position="418"/>
    </location>
</feature>
<keyword evidence="9 14" id="KW-0406">Ion transport</keyword>
<protein>
    <recommendedName>
        <fullName evidence="14">Sodium/proline symporter</fullName>
    </recommendedName>
    <alternativeName>
        <fullName evidence="14">Proline permease</fullName>
    </alternativeName>
</protein>
<reference evidence="15 16" key="1">
    <citation type="journal article" date="2013" name="Int. J. Syst. Evol. Microbiol.">
        <title>Marinicauda pacifica gen. nov., sp. nov., a prosthecate alphaproteobacterium of the family Hyphomonadaceae isolated from deep seawater.</title>
        <authorList>
            <person name="Zhang X.Y."/>
            <person name="Li G.W."/>
            <person name="Wang C.S."/>
            <person name="Zhang Y.J."/>
            <person name="Xu X.W."/>
            <person name="Li H."/>
            <person name="Liu A."/>
            <person name="Liu C."/>
            <person name="Xie B.B."/>
            <person name="Qin Q.L."/>
            <person name="Xu Z."/>
            <person name="Chen X.L."/>
            <person name="Zhou B.C."/>
            <person name="Zhang Y.Z."/>
        </authorList>
    </citation>
    <scope>NUCLEOTIDE SEQUENCE [LARGE SCALE GENOMIC DNA]</scope>
    <source>
        <strain evidence="15 16">P-1 km-3</strain>
    </source>
</reference>
<comment type="function">
    <text evidence="14">Catalyzes the sodium-dependent uptake of extracellular L-proline.</text>
</comment>
<keyword evidence="6 14" id="KW-0769">Symport</keyword>
<evidence type="ECO:0000256" key="10">
    <source>
        <dbReference type="ARBA" id="ARBA00023136"/>
    </source>
</evidence>
<feature type="transmembrane region" description="Helical" evidence="14">
    <location>
        <begin position="6"/>
        <end position="28"/>
    </location>
</feature>
<evidence type="ECO:0000256" key="5">
    <source>
        <dbReference type="ARBA" id="ARBA00022692"/>
    </source>
</evidence>
<evidence type="ECO:0000313" key="15">
    <source>
        <dbReference type="EMBL" id="TGY92919.1"/>
    </source>
</evidence>
<dbReference type="InterPro" id="IPR038377">
    <property type="entry name" value="Na/Glc_symporter_sf"/>
</dbReference>
<keyword evidence="14" id="KW-0029">Amino-acid transport</keyword>
<dbReference type="InterPro" id="IPR011851">
    <property type="entry name" value="Na/Pro_symporter"/>
</dbReference>
<comment type="catalytic activity">
    <reaction evidence="12">
        <text>L-proline(in) + Na(+)(in) = L-proline(out) + Na(+)(out)</text>
        <dbReference type="Rhea" id="RHEA:28967"/>
        <dbReference type="ChEBI" id="CHEBI:29101"/>
        <dbReference type="ChEBI" id="CHEBI:60039"/>
    </reaction>
</comment>
<evidence type="ECO:0000256" key="3">
    <source>
        <dbReference type="ARBA" id="ARBA00022448"/>
    </source>
</evidence>
<feature type="transmembrane region" description="Helical" evidence="14">
    <location>
        <begin position="280"/>
        <end position="301"/>
    </location>
</feature>
<evidence type="ECO:0000256" key="8">
    <source>
        <dbReference type="ARBA" id="ARBA00023053"/>
    </source>
</evidence>
<evidence type="ECO:0000256" key="14">
    <source>
        <dbReference type="RuleBase" id="RU366012"/>
    </source>
</evidence>
<dbReference type="AlphaFoldDB" id="A0A4V3RZ52"/>
<feature type="transmembrane region" description="Helical" evidence="14">
    <location>
        <begin position="79"/>
        <end position="98"/>
    </location>
</feature>
<dbReference type="EMBL" id="SRXV01000002">
    <property type="protein sequence ID" value="TGY92919.1"/>
    <property type="molecule type" value="Genomic_DNA"/>
</dbReference>
<dbReference type="Pfam" id="PF00474">
    <property type="entry name" value="SSF"/>
    <property type="match status" value="1"/>
</dbReference>
<keyword evidence="8 14" id="KW-0915">Sodium</keyword>
<comment type="caution">
    <text evidence="15">The sequence shown here is derived from an EMBL/GenBank/DDBJ whole genome shotgun (WGS) entry which is preliminary data.</text>
</comment>
<dbReference type="CDD" id="cd11475">
    <property type="entry name" value="SLC5sbd_PutP"/>
    <property type="match status" value="1"/>
</dbReference>
<dbReference type="GO" id="GO:0005298">
    <property type="term" value="F:proline:sodium symporter activity"/>
    <property type="evidence" value="ECO:0007669"/>
    <property type="project" value="UniProtKB-UniRule"/>
</dbReference>
<gene>
    <name evidence="15" type="ORF">E5162_07570</name>
</gene>
<evidence type="ECO:0000256" key="11">
    <source>
        <dbReference type="ARBA" id="ARBA00023201"/>
    </source>
</evidence>
<keyword evidence="5 14" id="KW-0812">Transmembrane</keyword>
<keyword evidence="16" id="KW-1185">Reference proteome</keyword>
<feature type="transmembrane region" description="Helical" evidence="14">
    <location>
        <begin position="49"/>
        <end position="73"/>
    </location>
</feature>
<feature type="transmembrane region" description="Helical" evidence="14">
    <location>
        <begin position="167"/>
        <end position="187"/>
    </location>
</feature>
<sequence>MDTIGTQGWVILATLAAYKLGLIAIGIWAARLNRDESDFFLGGRGLGPWVAGLSYAASTSSAWVLLGFTGFVYTAGVSALWMVPGVWAGYVGVWLWFGPRLREETERRGHVTVTDFMTAGTGAAARSVIAVLAGSLVLFTFVFYIAAQFGAAAVAFESQLDFGHTESVLFGAVVILIYALLGGFWAVSLTDTLQGAVMALVAVILPIGALMAAGGPGGVWQTLSATMPEAYLHPTGGRTLVPFLAFAFGIAAIGLGTLGQPHLMARLMAVKDERARKAGFTIAMSWGVLVFTGMGILALSARALLAPLDDPEAVFYAMAAALLPTVLAGIVIAAILSAVMSTVDSLLMAASAAAAHDLRLTRVLPGREVLIGRCVMALICALAVILTLTVDNTIFDRVLFSWSALGAAFGPVIAARVCKVEPAGGAIIAAIVLGFGLTVIFYSFGQVDPATAGEGLRGLMVRLAATPGDPFERIVPWLMPLLLVFSWRQRA</sequence>
<dbReference type="PANTHER" id="PTHR48086">
    <property type="entry name" value="SODIUM/PROLINE SYMPORTER-RELATED"/>
    <property type="match status" value="1"/>
</dbReference>
<feature type="transmembrane region" description="Helical" evidence="14">
    <location>
        <begin position="127"/>
        <end position="147"/>
    </location>
</feature>
<feature type="transmembrane region" description="Helical" evidence="14">
    <location>
        <begin position="313"/>
        <end position="339"/>
    </location>
</feature>
<evidence type="ECO:0000256" key="13">
    <source>
        <dbReference type="RuleBase" id="RU362091"/>
    </source>
</evidence>
<dbReference type="GO" id="GO:0031402">
    <property type="term" value="F:sodium ion binding"/>
    <property type="evidence" value="ECO:0007669"/>
    <property type="project" value="UniProtKB-UniRule"/>
</dbReference>
<keyword evidence="10 14" id="KW-0472">Membrane</keyword>
<dbReference type="PANTHER" id="PTHR48086:SF3">
    <property type="entry name" value="SODIUM_PROLINE SYMPORTER"/>
    <property type="match status" value="1"/>
</dbReference>
<dbReference type="PROSITE" id="PS50283">
    <property type="entry name" value="NA_SOLUT_SYMP_3"/>
    <property type="match status" value="1"/>
</dbReference>
<feature type="transmembrane region" description="Helical" evidence="14">
    <location>
        <begin position="240"/>
        <end position="259"/>
    </location>
</feature>
<accession>A0A4V3RZ52</accession>
<dbReference type="InterPro" id="IPR001734">
    <property type="entry name" value="Na/solute_symporter"/>
</dbReference>
<evidence type="ECO:0000256" key="1">
    <source>
        <dbReference type="ARBA" id="ARBA00004651"/>
    </source>
</evidence>
<comment type="subcellular location">
    <subcellularLocation>
        <location evidence="14">Cell inner membrane</location>
        <topology evidence="14">Multi-pass membrane protein</topology>
    </subcellularLocation>
    <subcellularLocation>
        <location evidence="1">Cell membrane</location>
        <topology evidence="1">Multi-pass membrane protein</topology>
    </subcellularLocation>
</comment>
<evidence type="ECO:0000256" key="12">
    <source>
        <dbReference type="ARBA" id="ARBA00033708"/>
    </source>
</evidence>
<organism evidence="15 16">
    <name type="scientific">Marinicauda pacifica</name>
    <dbReference type="NCBI Taxonomy" id="1133559"/>
    <lineage>
        <taxon>Bacteria</taxon>
        <taxon>Pseudomonadati</taxon>
        <taxon>Pseudomonadota</taxon>
        <taxon>Alphaproteobacteria</taxon>
        <taxon>Maricaulales</taxon>
        <taxon>Maricaulaceae</taxon>
        <taxon>Marinicauda</taxon>
    </lineage>
</organism>
<dbReference type="GO" id="GO:0015824">
    <property type="term" value="P:proline transport"/>
    <property type="evidence" value="ECO:0007669"/>
    <property type="project" value="UniProtKB-UniRule"/>
</dbReference>
<keyword evidence="14" id="KW-0997">Cell inner membrane</keyword>
<dbReference type="GO" id="GO:0005886">
    <property type="term" value="C:plasma membrane"/>
    <property type="evidence" value="ECO:0007669"/>
    <property type="project" value="UniProtKB-SubCell"/>
</dbReference>
<feature type="transmembrane region" description="Helical" evidence="14">
    <location>
        <begin position="425"/>
        <end position="444"/>
    </location>
</feature>
<comment type="similarity">
    <text evidence="2 13">Belongs to the sodium:solute symporter (SSF) (TC 2.A.21) family.</text>
</comment>
<evidence type="ECO:0000256" key="9">
    <source>
        <dbReference type="ARBA" id="ARBA00023065"/>
    </source>
</evidence>
<dbReference type="Proteomes" id="UP000305451">
    <property type="component" value="Unassembled WGS sequence"/>
</dbReference>
<evidence type="ECO:0000256" key="7">
    <source>
        <dbReference type="ARBA" id="ARBA00022989"/>
    </source>
</evidence>
<evidence type="ECO:0000256" key="2">
    <source>
        <dbReference type="ARBA" id="ARBA00006434"/>
    </source>
</evidence>
<proteinExistence type="inferred from homology"/>
<evidence type="ECO:0000313" key="16">
    <source>
        <dbReference type="Proteomes" id="UP000305451"/>
    </source>
</evidence>
<dbReference type="Gene3D" id="1.20.1730.10">
    <property type="entry name" value="Sodium/glucose cotransporter"/>
    <property type="match status" value="1"/>
</dbReference>
<keyword evidence="7 14" id="KW-1133">Transmembrane helix</keyword>
<dbReference type="OrthoDB" id="9789704at2"/>
<dbReference type="RefSeq" id="WP_135944520.1">
    <property type="nucleotide sequence ID" value="NZ_BMEI01000002.1"/>
</dbReference>
<evidence type="ECO:0000256" key="4">
    <source>
        <dbReference type="ARBA" id="ARBA00022475"/>
    </source>
</evidence>
<dbReference type="InterPro" id="IPR050277">
    <property type="entry name" value="Sodium:Solute_Symporter"/>
</dbReference>